<keyword evidence="6 8" id="KW-0592">Phosphate transport</keyword>
<dbReference type="AlphaFoldDB" id="A0A059F8P7"/>
<dbReference type="FunFam" id="1.20.58.220:FF:000004">
    <property type="entry name" value="Phosphate-specific transport system accessory protein PhoU"/>
    <property type="match status" value="1"/>
</dbReference>
<dbReference type="GO" id="GO:0030643">
    <property type="term" value="P:intracellular phosphate ion homeostasis"/>
    <property type="evidence" value="ECO:0007669"/>
    <property type="project" value="InterPro"/>
</dbReference>
<evidence type="ECO:0000256" key="2">
    <source>
        <dbReference type="ARBA" id="ARBA00008107"/>
    </source>
</evidence>
<sequence>MSDHIVSAFTEELESLSADILRMGGIVEEMIVDSCQAVLHNNLDLAADVIDRDPQVDRMEAEVERQIVSLIARRQPMAHDLRSVFAALKVSGELERIGDLSKNIGKRALNLDTAVSPAMRSGVARMAGPVSRQLHQVLNAYASGNAAEARAVWETDDEIDQHYNALFREMLTYMIEDPRSISDGAHMLFMAKNLERIGDHCTNIAEFVFFQITGENLVQQDRPKQ</sequence>
<comment type="caution">
    <text evidence="10">The sequence shown here is derived from an EMBL/GenBank/DDBJ whole genome shotgun (WGS) entry which is preliminary data.</text>
</comment>
<dbReference type="EMBL" id="ARYJ01000010">
    <property type="protein sequence ID" value="KCZ86974.1"/>
    <property type="molecule type" value="Genomic_DNA"/>
</dbReference>
<dbReference type="InterPro" id="IPR028366">
    <property type="entry name" value="PhoU"/>
</dbReference>
<evidence type="ECO:0000256" key="4">
    <source>
        <dbReference type="ARBA" id="ARBA00022448"/>
    </source>
</evidence>
<dbReference type="STRING" id="1280952.HJA_13880"/>
<evidence type="ECO:0000313" key="10">
    <source>
        <dbReference type="EMBL" id="KCZ86974.1"/>
    </source>
</evidence>
<dbReference type="GO" id="GO:0006817">
    <property type="term" value="P:phosphate ion transport"/>
    <property type="evidence" value="ECO:0007669"/>
    <property type="project" value="UniProtKB-KW"/>
</dbReference>
<keyword evidence="11" id="KW-1185">Reference proteome</keyword>
<dbReference type="PANTHER" id="PTHR42930">
    <property type="entry name" value="PHOSPHATE-SPECIFIC TRANSPORT SYSTEM ACCESSORY PROTEIN PHOU"/>
    <property type="match status" value="1"/>
</dbReference>
<evidence type="ECO:0000256" key="1">
    <source>
        <dbReference type="ARBA" id="ARBA00004496"/>
    </source>
</evidence>
<dbReference type="Proteomes" id="UP000024816">
    <property type="component" value="Unassembled WGS sequence"/>
</dbReference>
<dbReference type="PATRIC" id="fig|1280952.3.peg.2778"/>
<comment type="function">
    <text evidence="7 8">Plays a role in the regulation of phosphate uptake.</text>
</comment>
<dbReference type="Pfam" id="PF01895">
    <property type="entry name" value="PhoU"/>
    <property type="match status" value="2"/>
</dbReference>
<dbReference type="PIRSF" id="PIRSF003107">
    <property type="entry name" value="PhoU"/>
    <property type="match status" value="1"/>
</dbReference>
<accession>A0A059F8P7</accession>
<feature type="domain" description="PhoU" evidence="9">
    <location>
        <begin position="124"/>
        <end position="208"/>
    </location>
</feature>
<evidence type="ECO:0000259" key="9">
    <source>
        <dbReference type="Pfam" id="PF01895"/>
    </source>
</evidence>
<dbReference type="NCBIfam" id="TIGR02135">
    <property type="entry name" value="phoU_full"/>
    <property type="match status" value="1"/>
</dbReference>
<evidence type="ECO:0000256" key="3">
    <source>
        <dbReference type="ARBA" id="ARBA00011738"/>
    </source>
</evidence>
<dbReference type="InterPro" id="IPR026022">
    <property type="entry name" value="PhoU_dom"/>
</dbReference>
<dbReference type="RefSeq" id="WP_035583369.1">
    <property type="nucleotide sequence ID" value="NZ_ARYJ01000010.1"/>
</dbReference>
<dbReference type="GO" id="GO:0045936">
    <property type="term" value="P:negative regulation of phosphate metabolic process"/>
    <property type="evidence" value="ECO:0007669"/>
    <property type="project" value="InterPro"/>
</dbReference>
<reference evidence="10 11" key="1">
    <citation type="journal article" date="2014" name="Antonie Van Leeuwenhoek">
        <title>Hyphomonas beringensis sp. nov. and Hyphomonas chukchiensis sp. nov., isolated from surface seawater of the Bering Sea and Chukchi Sea.</title>
        <authorList>
            <person name="Li C."/>
            <person name="Lai Q."/>
            <person name="Li G."/>
            <person name="Dong C."/>
            <person name="Wang J."/>
            <person name="Liao Y."/>
            <person name="Shao Z."/>
        </authorList>
    </citation>
    <scope>NUCLEOTIDE SEQUENCE [LARGE SCALE GENOMIC DNA]</scope>
    <source>
        <strain evidence="10 11">VP2</strain>
    </source>
</reference>
<dbReference type="Gene3D" id="1.20.58.220">
    <property type="entry name" value="Phosphate transport system protein phou homolog 2, domain 2"/>
    <property type="match status" value="1"/>
</dbReference>
<feature type="domain" description="PhoU" evidence="9">
    <location>
        <begin position="20"/>
        <end position="107"/>
    </location>
</feature>
<organism evidence="10 11">
    <name type="scientific">Hyphomonas jannaschiana VP2</name>
    <dbReference type="NCBI Taxonomy" id="1280952"/>
    <lineage>
        <taxon>Bacteria</taxon>
        <taxon>Pseudomonadati</taxon>
        <taxon>Pseudomonadota</taxon>
        <taxon>Alphaproteobacteria</taxon>
        <taxon>Hyphomonadales</taxon>
        <taxon>Hyphomonadaceae</taxon>
        <taxon>Hyphomonas</taxon>
    </lineage>
</organism>
<dbReference type="OrthoDB" id="9814256at2"/>
<evidence type="ECO:0000256" key="8">
    <source>
        <dbReference type="PIRNR" id="PIRNR003107"/>
    </source>
</evidence>
<protein>
    <recommendedName>
        <fullName evidence="8">Phosphate-specific transport system accessory protein PhoU</fullName>
    </recommendedName>
</protein>
<comment type="similarity">
    <text evidence="2 8">Belongs to the PhoU family.</text>
</comment>
<evidence type="ECO:0000256" key="6">
    <source>
        <dbReference type="ARBA" id="ARBA00022592"/>
    </source>
</evidence>
<dbReference type="PANTHER" id="PTHR42930:SF3">
    <property type="entry name" value="PHOSPHATE-SPECIFIC TRANSPORT SYSTEM ACCESSORY PROTEIN PHOU"/>
    <property type="match status" value="1"/>
</dbReference>
<gene>
    <name evidence="10" type="ORF">HJA_13880</name>
</gene>
<dbReference type="InterPro" id="IPR038078">
    <property type="entry name" value="PhoU-like_sf"/>
</dbReference>
<evidence type="ECO:0000313" key="11">
    <source>
        <dbReference type="Proteomes" id="UP000024816"/>
    </source>
</evidence>
<comment type="subcellular location">
    <subcellularLocation>
        <location evidence="1 8">Cytoplasm</location>
    </subcellularLocation>
</comment>
<keyword evidence="5 8" id="KW-0963">Cytoplasm</keyword>
<proteinExistence type="inferred from homology"/>
<keyword evidence="4 8" id="KW-0813">Transport</keyword>
<dbReference type="eggNOG" id="COG0704">
    <property type="taxonomic scope" value="Bacteria"/>
</dbReference>
<evidence type="ECO:0000256" key="7">
    <source>
        <dbReference type="ARBA" id="ARBA00056181"/>
    </source>
</evidence>
<dbReference type="GO" id="GO:0005737">
    <property type="term" value="C:cytoplasm"/>
    <property type="evidence" value="ECO:0007669"/>
    <property type="project" value="UniProtKB-SubCell"/>
</dbReference>
<comment type="subunit">
    <text evidence="3 8">Homodimer.</text>
</comment>
<dbReference type="SUPFAM" id="SSF109755">
    <property type="entry name" value="PhoU-like"/>
    <property type="match status" value="1"/>
</dbReference>
<evidence type="ECO:0000256" key="5">
    <source>
        <dbReference type="ARBA" id="ARBA00022490"/>
    </source>
</evidence>
<name>A0A059F8P7_9PROT</name>